<feature type="transmembrane region" description="Helical" evidence="1">
    <location>
        <begin position="6"/>
        <end position="25"/>
    </location>
</feature>
<keyword evidence="1" id="KW-1133">Transmembrane helix</keyword>
<proteinExistence type="predicted"/>
<keyword evidence="1" id="KW-0812">Transmembrane</keyword>
<keyword evidence="3" id="KW-1185">Reference proteome</keyword>
<dbReference type="EMBL" id="VUOB01000010">
    <property type="protein sequence ID" value="KAA2264811.1"/>
    <property type="molecule type" value="Genomic_DNA"/>
</dbReference>
<gene>
    <name evidence="2" type="ORF">F0L68_06950</name>
</gene>
<evidence type="ECO:0008006" key="4">
    <source>
        <dbReference type="Google" id="ProtNLM"/>
    </source>
</evidence>
<sequence>MVGLVLGIVGCVVTALALLLLVACWRDDSAIESHLGKATAQVISVGLNRTLVRYETPDGAVHIPNVGVMYPAGLHEGDHVSVEYDSTLPDERVRVAGRTVSLAFLPVGTAVLGLWIVLAPLVWWLRRPAPLWPVRRQM</sequence>
<keyword evidence="1" id="KW-0472">Membrane</keyword>
<feature type="transmembrane region" description="Helical" evidence="1">
    <location>
        <begin position="102"/>
        <end position="125"/>
    </location>
</feature>
<organism evidence="2 3">
    <name type="scientific">Solihabitans fulvus</name>
    <dbReference type="NCBI Taxonomy" id="1892852"/>
    <lineage>
        <taxon>Bacteria</taxon>
        <taxon>Bacillati</taxon>
        <taxon>Actinomycetota</taxon>
        <taxon>Actinomycetes</taxon>
        <taxon>Pseudonocardiales</taxon>
        <taxon>Pseudonocardiaceae</taxon>
        <taxon>Solihabitans</taxon>
    </lineage>
</organism>
<dbReference type="Proteomes" id="UP000323454">
    <property type="component" value="Unassembled WGS sequence"/>
</dbReference>
<protein>
    <recommendedName>
        <fullName evidence="4">DUF3592 domain-containing protein</fullName>
    </recommendedName>
</protein>
<name>A0A5B2XPJ0_9PSEU</name>
<evidence type="ECO:0000313" key="3">
    <source>
        <dbReference type="Proteomes" id="UP000323454"/>
    </source>
</evidence>
<dbReference type="OrthoDB" id="4426042at2"/>
<accession>A0A5B2XPJ0</accession>
<dbReference type="RefSeq" id="WP_149848610.1">
    <property type="nucleotide sequence ID" value="NZ_VUOB01000010.1"/>
</dbReference>
<reference evidence="2 3" key="2">
    <citation type="submission" date="2019-09" db="EMBL/GenBank/DDBJ databases">
        <authorList>
            <person name="Jin C."/>
        </authorList>
    </citation>
    <scope>NUCLEOTIDE SEQUENCE [LARGE SCALE GENOMIC DNA]</scope>
    <source>
        <strain evidence="2 3">AN110305</strain>
    </source>
</reference>
<reference evidence="2 3" key="1">
    <citation type="submission" date="2019-09" db="EMBL/GenBank/DDBJ databases">
        <title>Goodfellowia gen. nov., a new genus of the Pseudonocardineae related to Actinoalloteichus, containing Goodfellowia coeruleoviolacea gen. nov., comb. nov. gen. nov., comb. nov.</title>
        <authorList>
            <person name="Labeda D."/>
        </authorList>
    </citation>
    <scope>NUCLEOTIDE SEQUENCE [LARGE SCALE GENOMIC DNA]</scope>
    <source>
        <strain evidence="2 3">AN110305</strain>
    </source>
</reference>
<comment type="caution">
    <text evidence="2">The sequence shown here is derived from an EMBL/GenBank/DDBJ whole genome shotgun (WGS) entry which is preliminary data.</text>
</comment>
<evidence type="ECO:0000256" key="1">
    <source>
        <dbReference type="SAM" id="Phobius"/>
    </source>
</evidence>
<dbReference type="AlphaFoldDB" id="A0A5B2XPJ0"/>
<evidence type="ECO:0000313" key="2">
    <source>
        <dbReference type="EMBL" id="KAA2264811.1"/>
    </source>
</evidence>